<reference evidence="1" key="1">
    <citation type="submission" date="2022-07" db="EMBL/GenBank/DDBJ databases">
        <title>Genome Sequence of Phlebia brevispora.</title>
        <authorList>
            <person name="Buettner E."/>
        </authorList>
    </citation>
    <scope>NUCLEOTIDE SEQUENCE</scope>
    <source>
        <strain evidence="1">MPL23</strain>
    </source>
</reference>
<evidence type="ECO:0000313" key="2">
    <source>
        <dbReference type="Proteomes" id="UP001148662"/>
    </source>
</evidence>
<sequence>MFDTGSMTIIFNASTKVCLADQALQTAVSPSPTSRRAVGFAAPLVFLLAPGAYAPPPCTNASMPQAFCVEWSRPYSDNAYFWATACDLVVPSNELIGDNVEMYDVGYPCSSDHIATCCTGPGGCSVVNCDVETPLPTPITDPELPEAWVPIYSCAVDNASRVITDVVVQYTQANTPYYCTSYCASLNYRYAGVEYGDECYCGTGLVSDPLPIDSNWVTAHECAIDNASRVITAPVIQYTQANTPYFCTTYCESLGWPYAGVEYGDGAGVVGGIQGDNVQVSSCDMRCPGDYNDQISRKVRPDDDEPDWSRFLSVLQMVAMTTLSHTAGRRQSDIYGHAAFYPAFYDNPREITHNILTMLFVNVAALLIGIFVIGASASPPCTTGEAYCVEWSRPYSDNAWFWENVCGLSAPSNELIGDNVEIYDEGYPCGTGYVATCCTSFGGCGNVVNCDVETSLPTPITDPELPESWVPIYSCAIDNASRVITDVVVQYTQANTPYYCTSYCASLGYQYAGVEYGDECYCGTGLVSGIENDDSSSCDMRCPGDYMFLCGGSWRMQIYYNP</sequence>
<keyword evidence="2" id="KW-1185">Reference proteome</keyword>
<dbReference type="Proteomes" id="UP001148662">
    <property type="component" value="Unassembled WGS sequence"/>
</dbReference>
<dbReference type="EMBL" id="JANHOG010000088">
    <property type="protein sequence ID" value="KAJ3558449.1"/>
    <property type="molecule type" value="Genomic_DNA"/>
</dbReference>
<gene>
    <name evidence="1" type="ORF">NM688_g922</name>
</gene>
<accession>A0ACC1TCY4</accession>
<protein>
    <submittedName>
        <fullName evidence="1">Uncharacterized protein</fullName>
    </submittedName>
</protein>
<comment type="caution">
    <text evidence="1">The sequence shown here is derived from an EMBL/GenBank/DDBJ whole genome shotgun (WGS) entry which is preliminary data.</text>
</comment>
<evidence type="ECO:0000313" key="1">
    <source>
        <dbReference type="EMBL" id="KAJ3558449.1"/>
    </source>
</evidence>
<proteinExistence type="predicted"/>
<name>A0ACC1TCY4_9APHY</name>
<organism evidence="1 2">
    <name type="scientific">Phlebia brevispora</name>
    <dbReference type="NCBI Taxonomy" id="194682"/>
    <lineage>
        <taxon>Eukaryota</taxon>
        <taxon>Fungi</taxon>
        <taxon>Dikarya</taxon>
        <taxon>Basidiomycota</taxon>
        <taxon>Agaricomycotina</taxon>
        <taxon>Agaricomycetes</taxon>
        <taxon>Polyporales</taxon>
        <taxon>Meruliaceae</taxon>
        <taxon>Phlebia</taxon>
    </lineage>
</organism>